<dbReference type="RefSeq" id="WP_277832500.1">
    <property type="nucleotide sequence ID" value="NZ_JARQZE010000005.1"/>
</dbReference>
<dbReference type="Pfam" id="PF00072">
    <property type="entry name" value="Response_reg"/>
    <property type="match status" value="1"/>
</dbReference>
<dbReference type="PANTHER" id="PTHR44591:SF3">
    <property type="entry name" value="RESPONSE REGULATORY DOMAIN-CONTAINING PROTEIN"/>
    <property type="match status" value="1"/>
</dbReference>
<sequence>MSINPAPRPAAGHRSLRALIVEDDPLFATVYKETLTSAAPGIQIELAANGYLALMSLKTHLPDLIVLDLHMPGLDGVAFLSILKRKDCLLEVPVFVVSSADAEVMAPLRALPHVHVFAKPIRPALLRQLARQTLAESIDSRTSQDEPRHLLHSKLTAFVGGNPALQREIARQFYELTPDRIARLEHCVQQRDLHSLREWCHTLIGTSSMIGAQNLHDQVNTLRDYVDAKDADGIVRQVAAIATELRQIAVMLANEFDLYDEKS</sequence>
<evidence type="ECO:0000256" key="2">
    <source>
        <dbReference type="ARBA" id="ARBA00023012"/>
    </source>
</evidence>
<dbReference type="InterPro" id="IPR050595">
    <property type="entry name" value="Bact_response_regulator"/>
</dbReference>
<evidence type="ECO:0000259" key="6">
    <source>
        <dbReference type="PROSITE" id="PS50894"/>
    </source>
</evidence>
<feature type="domain" description="Response regulatory" evidence="5">
    <location>
        <begin position="17"/>
        <end position="134"/>
    </location>
</feature>
<dbReference type="EMBL" id="JBHTMC010000020">
    <property type="protein sequence ID" value="MFD1263968.1"/>
    <property type="molecule type" value="Genomic_DNA"/>
</dbReference>
<evidence type="ECO:0000256" key="4">
    <source>
        <dbReference type="PROSITE-ProRule" id="PRU00169"/>
    </source>
</evidence>
<dbReference type="PANTHER" id="PTHR44591">
    <property type="entry name" value="STRESS RESPONSE REGULATOR PROTEIN 1"/>
    <property type="match status" value="1"/>
</dbReference>
<feature type="modified residue" description="Phosphohistidine" evidence="3">
    <location>
        <position position="201"/>
    </location>
</feature>
<proteinExistence type="predicted"/>
<name>A0ABW3WFG0_9RHOO</name>
<organism evidence="7 8">
    <name type="scientific">Thauera mechernichensis</name>
    <dbReference type="NCBI Taxonomy" id="82788"/>
    <lineage>
        <taxon>Bacteria</taxon>
        <taxon>Pseudomonadati</taxon>
        <taxon>Pseudomonadota</taxon>
        <taxon>Betaproteobacteria</taxon>
        <taxon>Rhodocyclales</taxon>
        <taxon>Zoogloeaceae</taxon>
        <taxon>Thauera</taxon>
    </lineage>
</organism>
<evidence type="ECO:0000256" key="1">
    <source>
        <dbReference type="ARBA" id="ARBA00022553"/>
    </source>
</evidence>
<dbReference type="Gene3D" id="3.40.50.2300">
    <property type="match status" value="1"/>
</dbReference>
<dbReference type="InterPro" id="IPR001789">
    <property type="entry name" value="Sig_transdc_resp-reg_receiver"/>
</dbReference>
<dbReference type="Gene3D" id="1.20.120.160">
    <property type="entry name" value="HPT domain"/>
    <property type="match status" value="1"/>
</dbReference>
<dbReference type="Pfam" id="PF01627">
    <property type="entry name" value="Hpt"/>
    <property type="match status" value="1"/>
</dbReference>
<accession>A0ABW3WFG0</accession>
<dbReference type="SMART" id="SM00448">
    <property type="entry name" value="REC"/>
    <property type="match status" value="1"/>
</dbReference>
<dbReference type="InterPro" id="IPR036641">
    <property type="entry name" value="HPT_dom_sf"/>
</dbReference>
<keyword evidence="1 4" id="KW-0597">Phosphoprotein</keyword>
<evidence type="ECO:0000256" key="3">
    <source>
        <dbReference type="PROSITE-ProRule" id="PRU00110"/>
    </source>
</evidence>
<gene>
    <name evidence="7" type="ORF">ACFQ4M_10260</name>
</gene>
<keyword evidence="8" id="KW-1185">Reference proteome</keyword>
<evidence type="ECO:0000313" key="8">
    <source>
        <dbReference type="Proteomes" id="UP001597158"/>
    </source>
</evidence>
<keyword evidence="2" id="KW-0902">Two-component regulatory system</keyword>
<dbReference type="PROSITE" id="PS50894">
    <property type="entry name" value="HPT"/>
    <property type="match status" value="1"/>
</dbReference>
<protein>
    <submittedName>
        <fullName evidence="7">Response regulator</fullName>
    </submittedName>
</protein>
<feature type="modified residue" description="4-aspartylphosphate" evidence="4">
    <location>
        <position position="68"/>
    </location>
</feature>
<comment type="caution">
    <text evidence="7">The sequence shown here is derived from an EMBL/GenBank/DDBJ whole genome shotgun (WGS) entry which is preliminary data.</text>
</comment>
<dbReference type="InterPro" id="IPR008207">
    <property type="entry name" value="Sig_transdc_His_kin_Hpt_dom"/>
</dbReference>
<dbReference type="Proteomes" id="UP001597158">
    <property type="component" value="Unassembled WGS sequence"/>
</dbReference>
<dbReference type="InterPro" id="IPR011006">
    <property type="entry name" value="CheY-like_superfamily"/>
</dbReference>
<reference evidence="8" key="1">
    <citation type="journal article" date="2019" name="Int. J. Syst. Evol. Microbiol.">
        <title>The Global Catalogue of Microorganisms (GCM) 10K type strain sequencing project: providing services to taxonomists for standard genome sequencing and annotation.</title>
        <authorList>
            <consortium name="The Broad Institute Genomics Platform"/>
            <consortium name="The Broad Institute Genome Sequencing Center for Infectious Disease"/>
            <person name="Wu L."/>
            <person name="Ma J."/>
        </authorList>
    </citation>
    <scope>NUCLEOTIDE SEQUENCE [LARGE SCALE GENOMIC DNA]</scope>
    <source>
        <strain evidence="8">CCUG 48884</strain>
    </source>
</reference>
<dbReference type="SUPFAM" id="SSF52172">
    <property type="entry name" value="CheY-like"/>
    <property type="match status" value="1"/>
</dbReference>
<evidence type="ECO:0000313" key="7">
    <source>
        <dbReference type="EMBL" id="MFD1263968.1"/>
    </source>
</evidence>
<evidence type="ECO:0000259" key="5">
    <source>
        <dbReference type="PROSITE" id="PS50110"/>
    </source>
</evidence>
<dbReference type="SUPFAM" id="SSF47226">
    <property type="entry name" value="Histidine-containing phosphotransfer domain, HPT domain"/>
    <property type="match status" value="1"/>
</dbReference>
<dbReference type="PROSITE" id="PS50110">
    <property type="entry name" value="RESPONSE_REGULATORY"/>
    <property type="match status" value="1"/>
</dbReference>
<feature type="domain" description="HPt" evidence="6">
    <location>
        <begin position="162"/>
        <end position="259"/>
    </location>
</feature>